<evidence type="ECO:0000313" key="3">
    <source>
        <dbReference type="Proteomes" id="UP000002497"/>
    </source>
</evidence>
<accession>E9DCW8</accession>
<feature type="compositionally biased region" description="Acidic residues" evidence="1">
    <location>
        <begin position="26"/>
        <end position="37"/>
    </location>
</feature>
<dbReference type="HOGENOM" id="CLU_2359562_0_0_1"/>
<dbReference type="EMBL" id="GL636500">
    <property type="protein sequence ID" value="EFW15493.1"/>
    <property type="molecule type" value="Genomic_DNA"/>
</dbReference>
<evidence type="ECO:0000313" key="2">
    <source>
        <dbReference type="EMBL" id="EFW15493.1"/>
    </source>
</evidence>
<protein>
    <submittedName>
        <fullName evidence="2">Uncharacterized protein</fullName>
    </submittedName>
</protein>
<keyword evidence="3" id="KW-1185">Reference proteome</keyword>
<organism evidence="3">
    <name type="scientific">Coccidioides posadasii (strain RMSCC 757 / Silveira)</name>
    <name type="common">Valley fever fungus</name>
    <dbReference type="NCBI Taxonomy" id="443226"/>
    <lineage>
        <taxon>Eukaryota</taxon>
        <taxon>Fungi</taxon>
        <taxon>Dikarya</taxon>
        <taxon>Ascomycota</taxon>
        <taxon>Pezizomycotina</taxon>
        <taxon>Eurotiomycetes</taxon>
        <taxon>Eurotiomycetidae</taxon>
        <taxon>Onygenales</taxon>
        <taxon>Onygenaceae</taxon>
        <taxon>Coccidioides</taxon>
    </lineage>
</organism>
<feature type="compositionally biased region" description="Polar residues" evidence="1">
    <location>
        <begin position="38"/>
        <end position="48"/>
    </location>
</feature>
<feature type="region of interest" description="Disordered" evidence="1">
    <location>
        <begin position="22"/>
        <end position="49"/>
    </location>
</feature>
<dbReference type="VEuPathDB" id="FungiDB:CPSG_07930"/>
<dbReference type="Proteomes" id="UP000002497">
    <property type="component" value="Unassembled WGS sequence"/>
</dbReference>
<name>E9DCW8_COCPS</name>
<reference evidence="3" key="1">
    <citation type="journal article" date="2010" name="Genome Res.">
        <title>Population genomic sequencing of Coccidioides fungi reveals recent hybridization and transposon control.</title>
        <authorList>
            <person name="Neafsey D.E."/>
            <person name="Barker B.M."/>
            <person name="Sharpton T.J."/>
            <person name="Stajich J.E."/>
            <person name="Park D.J."/>
            <person name="Whiston E."/>
            <person name="Hung C.-Y."/>
            <person name="McMahan C."/>
            <person name="White J."/>
            <person name="Sykes S."/>
            <person name="Heiman D."/>
            <person name="Young S."/>
            <person name="Zeng Q."/>
            <person name="Abouelleil A."/>
            <person name="Aftuck L."/>
            <person name="Bessette D."/>
            <person name="Brown A."/>
            <person name="FitzGerald M."/>
            <person name="Lui A."/>
            <person name="Macdonald J.P."/>
            <person name="Priest M."/>
            <person name="Orbach M.J."/>
            <person name="Galgiani J.N."/>
            <person name="Kirkland T.N."/>
            <person name="Cole G.T."/>
            <person name="Birren B.W."/>
            <person name="Henn M.R."/>
            <person name="Taylor J.W."/>
            <person name="Rounsley S.D."/>
        </authorList>
    </citation>
    <scope>NUCLEOTIDE SEQUENCE [LARGE SCALE GENOMIC DNA]</scope>
    <source>
        <strain evidence="3">RMSCC 757 / Silveira</strain>
    </source>
</reference>
<sequence length="96" mass="11248">MIAVPREGRVWVPAWRRSATGIFRGEEEEEEEEESEWTTDSPRKSTLSAMPMIQETARRLLDESYDHPSPDSCRFIKILILKIIKLNYKKKKAPEN</sequence>
<proteinExistence type="predicted"/>
<evidence type="ECO:0000256" key="1">
    <source>
        <dbReference type="SAM" id="MobiDB-lite"/>
    </source>
</evidence>
<gene>
    <name evidence="2" type="ORF">CPSG_07930</name>
</gene>
<dbReference type="AlphaFoldDB" id="E9DCW8"/>
<reference evidence="3" key="2">
    <citation type="submission" date="2010-03" db="EMBL/GenBank/DDBJ databases">
        <title>The genome sequence of Coccidioides posadasii strain Silveira.</title>
        <authorList>
            <consortium name="The Broad Institute Genome Sequencing Center for Infectious Disease"/>
            <person name="Neafsey D."/>
            <person name="Orbach M."/>
            <person name="Henn M.R."/>
            <person name="Cole G.T."/>
            <person name="Galgiani J."/>
            <person name="Gardner M.J."/>
            <person name="Kirkland T.N."/>
            <person name="Taylor J.W."/>
            <person name="Young S.K."/>
            <person name="Zeng Q."/>
            <person name="Koehrsen M."/>
            <person name="Alvarado L."/>
            <person name="Berlin A."/>
            <person name="Borenstein D."/>
            <person name="Chapman S.B."/>
            <person name="Chen Z."/>
            <person name="Engels R."/>
            <person name="Freedman E."/>
            <person name="Gellesch M."/>
            <person name="Goldberg J."/>
            <person name="Griggs A."/>
            <person name="Gujja S."/>
            <person name="Heilman E."/>
            <person name="Heiman D."/>
            <person name="Howarth C."/>
            <person name="Jen D."/>
            <person name="Larson L."/>
            <person name="Mehta T."/>
            <person name="Neiman D."/>
            <person name="Park D."/>
            <person name="Pearson M."/>
            <person name="Richards J."/>
            <person name="Roberts A."/>
            <person name="Saif S."/>
            <person name="Shea T."/>
            <person name="Shenoy N."/>
            <person name="Sisk P."/>
            <person name="Stolte C."/>
            <person name="Sykes S."/>
            <person name="Walk T."/>
            <person name="White J."/>
            <person name="Yandava C."/>
            <person name="Haas B."/>
            <person name="Nusbaum C."/>
            <person name="Birren B."/>
        </authorList>
    </citation>
    <scope>NUCLEOTIDE SEQUENCE [LARGE SCALE GENOMIC DNA]</scope>
    <source>
        <strain evidence="3">RMSCC 757 / Silveira</strain>
    </source>
</reference>